<evidence type="ECO:0000313" key="7">
    <source>
        <dbReference type="EMBL" id="SNZ05512.1"/>
    </source>
</evidence>
<dbReference type="OrthoDB" id="327281at2157"/>
<evidence type="ECO:0000256" key="5">
    <source>
        <dbReference type="SAM" id="Phobius"/>
    </source>
</evidence>
<keyword evidence="4 5" id="KW-0472">Membrane</keyword>
<dbReference type="InterPro" id="IPR011020">
    <property type="entry name" value="HTTM-like"/>
</dbReference>
<dbReference type="InterPro" id="IPR052964">
    <property type="entry name" value="Sporulation_signal_mat"/>
</dbReference>
<gene>
    <name evidence="7" type="ORF">SAMN06269185_0879</name>
</gene>
<feature type="transmembrane region" description="Helical" evidence="5">
    <location>
        <begin position="90"/>
        <end position="112"/>
    </location>
</feature>
<feature type="domain" description="HTTM-like" evidence="6">
    <location>
        <begin position="28"/>
        <end position="297"/>
    </location>
</feature>
<dbReference type="GO" id="GO:0012505">
    <property type="term" value="C:endomembrane system"/>
    <property type="evidence" value="ECO:0007669"/>
    <property type="project" value="UniProtKB-SubCell"/>
</dbReference>
<evidence type="ECO:0000256" key="4">
    <source>
        <dbReference type="ARBA" id="ARBA00023136"/>
    </source>
</evidence>
<protein>
    <submittedName>
        <fullName evidence="7">Vitamin K-dependent gamma-carboxylase</fullName>
    </submittedName>
</protein>
<dbReference type="PANTHER" id="PTHR39535:SF2">
    <property type="entry name" value="HTTM DOMAIN-CONTAINING PROTEIN"/>
    <property type="match status" value="1"/>
</dbReference>
<accession>A0A285N7Q4</accession>
<organism evidence="7 8">
    <name type="scientific">Natronoarchaeum philippinense</name>
    <dbReference type="NCBI Taxonomy" id="558529"/>
    <lineage>
        <taxon>Archaea</taxon>
        <taxon>Methanobacteriati</taxon>
        <taxon>Methanobacteriota</taxon>
        <taxon>Stenosarchaea group</taxon>
        <taxon>Halobacteria</taxon>
        <taxon>Halobacteriales</taxon>
        <taxon>Natronoarchaeaceae</taxon>
    </lineage>
</organism>
<feature type="transmembrane region" description="Helical" evidence="5">
    <location>
        <begin position="273"/>
        <end position="293"/>
    </location>
</feature>
<dbReference type="PANTHER" id="PTHR39535">
    <property type="entry name" value="SPORULATION-DELAYING PROTEIN SDPB"/>
    <property type="match status" value="1"/>
</dbReference>
<evidence type="ECO:0000259" key="6">
    <source>
        <dbReference type="SMART" id="SM00752"/>
    </source>
</evidence>
<feature type="transmembrane region" description="Helical" evidence="5">
    <location>
        <begin position="174"/>
        <end position="196"/>
    </location>
</feature>
<reference evidence="7 8" key="1">
    <citation type="submission" date="2017-09" db="EMBL/GenBank/DDBJ databases">
        <authorList>
            <person name="Ehlers B."/>
            <person name="Leendertz F.H."/>
        </authorList>
    </citation>
    <scope>NUCLEOTIDE SEQUENCE [LARGE SCALE GENOMIC DNA]</scope>
    <source>
        <strain evidence="7 8">DSM 27208</strain>
    </source>
</reference>
<evidence type="ECO:0000256" key="2">
    <source>
        <dbReference type="ARBA" id="ARBA00022692"/>
    </source>
</evidence>
<name>A0A285N7Q4_NATPI</name>
<dbReference type="RefSeq" id="WP_097007857.1">
    <property type="nucleotide sequence ID" value="NZ_OBEJ01000001.1"/>
</dbReference>
<evidence type="ECO:0000256" key="3">
    <source>
        <dbReference type="ARBA" id="ARBA00022989"/>
    </source>
</evidence>
<sequence length="518" mass="58045">MTHRSPRETAHNQLSTALDRVAPIVGKWFEIDLRALAAFRVSLGLLILADLATRARNIGAFYTDAGVLPRQALFSDYSPVYSLHAISGAAWAQTLLFLVAGAFALALIVGYRTRVATVVSWLLLLSLHARNPMVLNSGDVLLRMLLFWGIFLPLDERWSLFAADRTDDTDRSTVASIATIALLLQVVLMYATNTIHKFNGEFWMDGEALVYILSADQFTVHLGNVIAEYHTLLELFNYLWMGLILASPLLFVLTGAWRAVLPTMFVGMHLGMIVTMRIGLFPLVVVAALLPFYPPVVWDAVSKAAERIGLSEVLRTGQNKLTRIAAAAPSFRTPSVPNPAGVINHSRTAFFTVVPYLLLALVIMSNAQAVDYAEVPDPGEEVLDTVQAEQSWRMFAPDPARTTRWFAAPATLENESRVDVLHRSQVDLERPEDVETTYPTARWRKYLSNVYSADNENHRSYLANYLCDRWNRNHETDAKSVTIYQMYERYDPYAEEMEADGIVKVITYSCSGEFVQND</sequence>
<dbReference type="AlphaFoldDB" id="A0A285N7Q4"/>
<dbReference type="Proteomes" id="UP000219453">
    <property type="component" value="Unassembled WGS sequence"/>
</dbReference>
<evidence type="ECO:0000313" key="8">
    <source>
        <dbReference type="Proteomes" id="UP000219453"/>
    </source>
</evidence>
<evidence type="ECO:0000256" key="1">
    <source>
        <dbReference type="ARBA" id="ARBA00004127"/>
    </source>
</evidence>
<keyword evidence="2 5" id="KW-0812">Transmembrane</keyword>
<keyword evidence="8" id="KW-1185">Reference proteome</keyword>
<comment type="subcellular location">
    <subcellularLocation>
        <location evidence="1">Endomembrane system</location>
        <topology evidence="1">Multi-pass membrane protein</topology>
    </subcellularLocation>
</comment>
<dbReference type="SMART" id="SM00752">
    <property type="entry name" value="HTTM"/>
    <property type="match status" value="1"/>
</dbReference>
<keyword evidence="3 5" id="KW-1133">Transmembrane helix</keyword>
<dbReference type="EMBL" id="OBEJ01000001">
    <property type="protein sequence ID" value="SNZ05512.1"/>
    <property type="molecule type" value="Genomic_DNA"/>
</dbReference>
<feature type="transmembrane region" description="Helical" evidence="5">
    <location>
        <begin position="239"/>
        <end position="261"/>
    </location>
</feature>
<proteinExistence type="predicted"/>